<accession>A1ZN44</accession>
<proteinExistence type="predicted"/>
<keyword evidence="3" id="KW-1185">Reference proteome</keyword>
<evidence type="ECO:0000313" key="3">
    <source>
        <dbReference type="Proteomes" id="UP000004095"/>
    </source>
</evidence>
<feature type="compositionally biased region" description="Polar residues" evidence="1">
    <location>
        <begin position="151"/>
        <end position="163"/>
    </location>
</feature>
<evidence type="ECO:0000313" key="2">
    <source>
        <dbReference type="EMBL" id="EAY28225.1"/>
    </source>
</evidence>
<gene>
    <name evidence="2" type="ORF">M23134_03486</name>
</gene>
<dbReference type="AlphaFoldDB" id="A1ZN44"/>
<dbReference type="InterPro" id="IPR003772">
    <property type="entry name" value="YceD"/>
</dbReference>
<comment type="caution">
    <text evidence="2">The sequence shown here is derived from an EMBL/GenBank/DDBJ whole genome shotgun (WGS) entry which is preliminary data.</text>
</comment>
<organism evidence="2 3">
    <name type="scientific">Microscilla marina ATCC 23134</name>
    <dbReference type="NCBI Taxonomy" id="313606"/>
    <lineage>
        <taxon>Bacteria</taxon>
        <taxon>Pseudomonadati</taxon>
        <taxon>Bacteroidota</taxon>
        <taxon>Cytophagia</taxon>
        <taxon>Cytophagales</taxon>
        <taxon>Microscillaceae</taxon>
        <taxon>Microscilla</taxon>
    </lineage>
</organism>
<sequence length="186" mass="21841">MKEIANYNIELFKMALGKHRYEFNSRSDFFTAFPNSLVQKGEFNVLLDLEKSETLLKLDFQIQGKLELECDRSLELFDFPFEEERSLILKFGDHSEALTDEIEIINRDKQTINIAQYVYEFIGLAIPMKKLHPKFQQEEGLEDIEDDEENSTFVYSSKSSDSTKQAHEEDDVDPRWQALKNLKNKD</sequence>
<dbReference type="EMBL" id="AAWS01000017">
    <property type="protein sequence ID" value="EAY28225.1"/>
    <property type="molecule type" value="Genomic_DNA"/>
</dbReference>
<feature type="region of interest" description="Disordered" evidence="1">
    <location>
        <begin position="137"/>
        <end position="186"/>
    </location>
</feature>
<evidence type="ECO:0008006" key="4">
    <source>
        <dbReference type="Google" id="ProtNLM"/>
    </source>
</evidence>
<dbReference type="Pfam" id="PF02620">
    <property type="entry name" value="YceD"/>
    <property type="match status" value="1"/>
</dbReference>
<feature type="compositionally biased region" description="Acidic residues" evidence="1">
    <location>
        <begin position="139"/>
        <end position="150"/>
    </location>
</feature>
<evidence type="ECO:0000256" key="1">
    <source>
        <dbReference type="SAM" id="MobiDB-lite"/>
    </source>
</evidence>
<protein>
    <recommendedName>
        <fullName evidence="4">DUF177 domain-containing protein</fullName>
    </recommendedName>
</protein>
<name>A1ZN44_MICM2</name>
<reference evidence="2 3" key="1">
    <citation type="submission" date="2007-01" db="EMBL/GenBank/DDBJ databases">
        <authorList>
            <person name="Haygood M."/>
            <person name="Podell S."/>
            <person name="Anderson C."/>
            <person name="Hopkinson B."/>
            <person name="Roe K."/>
            <person name="Barbeau K."/>
            <person name="Gaasterland T."/>
            <person name="Ferriera S."/>
            <person name="Johnson J."/>
            <person name="Kravitz S."/>
            <person name="Beeson K."/>
            <person name="Sutton G."/>
            <person name="Rogers Y.-H."/>
            <person name="Friedman R."/>
            <person name="Frazier M."/>
            <person name="Venter J.C."/>
        </authorList>
    </citation>
    <scope>NUCLEOTIDE SEQUENCE [LARGE SCALE GENOMIC DNA]</scope>
    <source>
        <strain evidence="2 3">ATCC 23134</strain>
    </source>
</reference>
<dbReference type="eggNOG" id="COG1399">
    <property type="taxonomic scope" value="Bacteria"/>
</dbReference>
<dbReference type="RefSeq" id="WP_002698417.1">
    <property type="nucleotide sequence ID" value="NZ_AAWS01000017.1"/>
</dbReference>
<dbReference type="Proteomes" id="UP000004095">
    <property type="component" value="Unassembled WGS sequence"/>
</dbReference>